<dbReference type="Proteomes" id="UP000236291">
    <property type="component" value="Unassembled WGS sequence"/>
</dbReference>
<dbReference type="PANTHER" id="PTHR46890:SF48">
    <property type="entry name" value="RNA-DIRECTED DNA POLYMERASE"/>
    <property type="match status" value="1"/>
</dbReference>
<dbReference type="ExpressionAtlas" id="A0A2K3MX13">
    <property type="expression patterns" value="baseline"/>
</dbReference>
<dbReference type="InterPro" id="IPR000477">
    <property type="entry name" value="RT_dom"/>
</dbReference>
<gene>
    <name evidence="2" type="ORF">L195_g018541</name>
</gene>
<organism evidence="2 3">
    <name type="scientific">Trifolium pratense</name>
    <name type="common">Red clover</name>
    <dbReference type="NCBI Taxonomy" id="57577"/>
    <lineage>
        <taxon>Eukaryota</taxon>
        <taxon>Viridiplantae</taxon>
        <taxon>Streptophyta</taxon>
        <taxon>Embryophyta</taxon>
        <taxon>Tracheophyta</taxon>
        <taxon>Spermatophyta</taxon>
        <taxon>Magnoliopsida</taxon>
        <taxon>eudicotyledons</taxon>
        <taxon>Gunneridae</taxon>
        <taxon>Pentapetalae</taxon>
        <taxon>rosids</taxon>
        <taxon>fabids</taxon>
        <taxon>Fabales</taxon>
        <taxon>Fabaceae</taxon>
        <taxon>Papilionoideae</taxon>
        <taxon>50 kb inversion clade</taxon>
        <taxon>NPAAA clade</taxon>
        <taxon>Hologalegina</taxon>
        <taxon>IRL clade</taxon>
        <taxon>Trifolieae</taxon>
        <taxon>Trifolium</taxon>
    </lineage>
</organism>
<feature type="non-terminal residue" evidence="2">
    <location>
        <position position="1"/>
    </location>
</feature>
<dbReference type="AlphaFoldDB" id="A0A2K3MX13"/>
<dbReference type="CDD" id="cd01650">
    <property type="entry name" value="RT_nLTR_like"/>
    <property type="match status" value="1"/>
</dbReference>
<evidence type="ECO:0000313" key="3">
    <source>
        <dbReference type="Proteomes" id="UP000236291"/>
    </source>
</evidence>
<comment type="caution">
    <text evidence="2">The sequence shown here is derived from an EMBL/GenBank/DDBJ whole genome shotgun (WGS) entry which is preliminary data.</text>
</comment>
<reference evidence="2 3" key="1">
    <citation type="journal article" date="2014" name="Am. J. Bot.">
        <title>Genome assembly and annotation for red clover (Trifolium pratense; Fabaceae).</title>
        <authorList>
            <person name="Istvanek J."/>
            <person name="Jaros M."/>
            <person name="Krenek A."/>
            <person name="Repkova J."/>
        </authorList>
    </citation>
    <scope>NUCLEOTIDE SEQUENCE [LARGE SCALE GENOMIC DNA]</scope>
    <source>
        <strain evidence="3">cv. Tatra</strain>
        <tissue evidence="2">Young leaves</tissue>
    </source>
</reference>
<reference evidence="2 3" key="2">
    <citation type="journal article" date="2017" name="Front. Plant Sci.">
        <title>Gene Classification and Mining of Molecular Markers Useful in Red Clover (Trifolium pratense) Breeding.</title>
        <authorList>
            <person name="Istvanek J."/>
            <person name="Dluhosova J."/>
            <person name="Dluhos P."/>
            <person name="Patkova L."/>
            <person name="Nedelnik J."/>
            <person name="Repkova J."/>
        </authorList>
    </citation>
    <scope>NUCLEOTIDE SEQUENCE [LARGE SCALE GENOMIC DNA]</scope>
    <source>
        <strain evidence="3">cv. Tatra</strain>
        <tissue evidence="2">Young leaves</tissue>
    </source>
</reference>
<accession>A0A2K3MX13</accession>
<name>A0A2K3MX13_TRIPR</name>
<sequence>TLLRAIEERLDLALANEAWFQMFPNAKVEKLVARPASNHCLILLDCDPVVRFGTSYRKFKFENAWCLEFEFDDIMTYLLVQDDMFWRQRAKTHWYGEGDLNTRFFSCINTSRKKECCSWLNTCQFHATLNMTNIALIPKGEEQKTMKDWRLISLCNVIYKLASKVLSNRLKRVLDKCISDNQSAFVHGRSILDNNAIMAFEIVHFMKSKTRGKLDNVALKLDISKAYDLIDGDYLKEVMVKMSFSQQWARWVMMCVESVDYSVIINDDMVGPFIPCCGLQQGDPLSPYLFIICAEGLLALIREAEGQGNIHGTKISTGKYFGLPSMDSRSKKVTFNFIKDRFWRKINSWSSECLSKAGREVLIKSVLQVIPSYVMSIFIIPSLLIDAIEKMMNAFCGGMGLKDLTTFNLAMHGKQGWKLQSNPNSLVSHLFKARCIGPGASIPILEEPWLNDGACNLGGLI</sequence>
<evidence type="ECO:0000259" key="1">
    <source>
        <dbReference type="Pfam" id="PF00078"/>
    </source>
</evidence>
<dbReference type="EMBL" id="ASHM01013379">
    <property type="protein sequence ID" value="PNX95350.1"/>
    <property type="molecule type" value="Genomic_DNA"/>
</dbReference>
<dbReference type="SUPFAM" id="SSF56672">
    <property type="entry name" value="DNA/RNA polymerases"/>
    <property type="match status" value="1"/>
</dbReference>
<proteinExistence type="predicted"/>
<dbReference type="Pfam" id="PF00078">
    <property type="entry name" value="RVT_1"/>
    <property type="match status" value="1"/>
</dbReference>
<protein>
    <submittedName>
        <fullName evidence="2">Ribonuclease H</fullName>
    </submittedName>
</protein>
<dbReference type="InterPro" id="IPR052343">
    <property type="entry name" value="Retrotransposon-Effector_Assoc"/>
</dbReference>
<dbReference type="PANTHER" id="PTHR46890">
    <property type="entry name" value="NON-LTR RETROLELEMENT REVERSE TRANSCRIPTASE-LIKE PROTEIN-RELATED"/>
    <property type="match status" value="1"/>
</dbReference>
<dbReference type="InterPro" id="IPR043502">
    <property type="entry name" value="DNA/RNA_pol_sf"/>
</dbReference>
<dbReference type="STRING" id="57577.A0A2K3MX13"/>
<evidence type="ECO:0000313" key="2">
    <source>
        <dbReference type="EMBL" id="PNX95350.1"/>
    </source>
</evidence>
<feature type="domain" description="Reverse transcriptase" evidence="1">
    <location>
        <begin position="139"/>
        <end position="305"/>
    </location>
</feature>